<dbReference type="PIRSF" id="PIRSF021697">
    <property type="entry name" value="UCP021697"/>
    <property type="match status" value="1"/>
</dbReference>
<evidence type="ECO:0000256" key="5">
    <source>
        <dbReference type="ARBA" id="ARBA00023136"/>
    </source>
</evidence>
<reference evidence="8" key="1">
    <citation type="submission" date="2020-02" db="EMBL/GenBank/DDBJ databases">
        <authorList>
            <person name="Meier V. D."/>
        </authorList>
    </citation>
    <scope>NUCLEOTIDE SEQUENCE</scope>
    <source>
        <strain evidence="8">AVDCRST_MAG48</strain>
    </source>
</reference>
<dbReference type="InterPro" id="IPR010432">
    <property type="entry name" value="RDD"/>
</dbReference>
<comment type="subcellular location">
    <subcellularLocation>
        <location evidence="1">Cell membrane</location>
        <topology evidence="1">Multi-pass membrane protein</topology>
    </subcellularLocation>
</comment>
<feature type="transmembrane region" description="Helical" evidence="6">
    <location>
        <begin position="38"/>
        <end position="60"/>
    </location>
</feature>
<feature type="domain" description="RDD" evidence="7">
    <location>
        <begin position="31"/>
        <end position="128"/>
    </location>
</feature>
<name>A0A6J4KZK7_9ACTN</name>
<dbReference type="InterPro" id="IPR016795">
    <property type="entry name" value="UCP021697"/>
</dbReference>
<evidence type="ECO:0000256" key="4">
    <source>
        <dbReference type="ARBA" id="ARBA00022989"/>
    </source>
</evidence>
<keyword evidence="4 6" id="KW-1133">Transmembrane helix</keyword>
<dbReference type="Pfam" id="PF06271">
    <property type="entry name" value="RDD"/>
    <property type="match status" value="1"/>
</dbReference>
<evidence type="ECO:0000259" key="7">
    <source>
        <dbReference type="Pfam" id="PF06271"/>
    </source>
</evidence>
<accession>A0A6J4KZK7</accession>
<dbReference type="PANTHER" id="PTHR36115:SF6">
    <property type="entry name" value="PROLINE-RICH ANTIGEN HOMOLOG"/>
    <property type="match status" value="1"/>
</dbReference>
<keyword evidence="3 6" id="KW-0812">Transmembrane</keyword>
<evidence type="ECO:0000313" key="8">
    <source>
        <dbReference type="EMBL" id="CAA9318434.1"/>
    </source>
</evidence>
<protein>
    <recommendedName>
        <fullName evidence="7">RDD domain-containing protein</fullName>
    </recommendedName>
</protein>
<gene>
    <name evidence="8" type="ORF">AVDCRST_MAG48-2495</name>
</gene>
<dbReference type="GO" id="GO:0005886">
    <property type="term" value="C:plasma membrane"/>
    <property type="evidence" value="ECO:0007669"/>
    <property type="project" value="UniProtKB-SubCell"/>
</dbReference>
<dbReference type="AlphaFoldDB" id="A0A6J4KZK7"/>
<dbReference type="PANTHER" id="PTHR36115">
    <property type="entry name" value="PROLINE-RICH ANTIGEN HOMOLOG-RELATED"/>
    <property type="match status" value="1"/>
</dbReference>
<sequence length="148" mass="15614">MTDTRATPAPGAGDGYPGERLGLAPEGRGSLASWRSRVAALLLDWAVSMAVAVVLFGTAVMTSNGWQAWMILATFFVESAVLSWLTGGSLGQLVCRIGVIRLDRVPLGLPRAVLRAALVSLALPPLVVGADRRGLHDYAVGTVVVHRR</sequence>
<proteinExistence type="predicted"/>
<dbReference type="InterPro" id="IPR051791">
    <property type="entry name" value="Pra-immunoreactive"/>
</dbReference>
<feature type="transmembrane region" description="Helical" evidence="6">
    <location>
        <begin position="66"/>
        <end position="91"/>
    </location>
</feature>
<evidence type="ECO:0000256" key="2">
    <source>
        <dbReference type="ARBA" id="ARBA00022475"/>
    </source>
</evidence>
<keyword evidence="2" id="KW-1003">Cell membrane</keyword>
<organism evidence="8">
    <name type="scientific">uncultured Friedmanniella sp</name>
    <dbReference type="NCBI Taxonomy" id="335381"/>
    <lineage>
        <taxon>Bacteria</taxon>
        <taxon>Bacillati</taxon>
        <taxon>Actinomycetota</taxon>
        <taxon>Actinomycetes</taxon>
        <taxon>Propionibacteriales</taxon>
        <taxon>Nocardioidaceae</taxon>
        <taxon>Friedmanniella</taxon>
        <taxon>environmental samples</taxon>
    </lineage>
</organism>
<evidence type="ECO:0000256" key="1">
    <source>
        <dbReference type="ARBA" id="ARBA00004651"/>
    </source>
</evidence>
<dbReference type="EMBL" id="CADCTS010000359">
    <property type="protein sequence ID" value="CAA9318434.1"/>
    <property type="molecule type" value="Genomic_DNA"/>
</dbReference>
<keyword evidence="5 6" id="KW-0472">Membrane</keyword>
<evidence type="ECO:0000256" key="6">
    <source>
        <dbReference type="SAM" id="Phobius"/>
    </source>
</evidence>
<evidence type="ECO:0000256" key="3">
    <source>
        <dbReference type="ARBA" id="ARBA00022692"/>
    </source>
</evidence>